<dbReference type="Proteomes" id="UP000438429">
    <property type="component" value="Unassembled WGS sequence"/>
</dbReference>
<proteinExistence type="predicted"/>
<accession>A0A6A4TU79</accession>
<comment type="caution">
    <text evidence="1">The sequence shown here is derived from an EMBL/GenBank/DDBJ whole genome shotgun (WGS) entry which is preliminary data.</text>
</comment>
<reference evidence="1 2" key="1">
    <citation type="submission" date="2019-06" db="EMBL/GenBank/DDBJ databases">
        <title>Draft genomes of female and male turbot (Scophthalmus maximus).</title>
        <authorList>
            <person name="Xu H."/>
            <person name="Xu X.-W."/>
            <person name="Shao C."/>
            <person name="Chen S."/>
        </authorList>
    </citation>
    <scope>NUCLEOTIDE SEQUENCE [LARGE SCALE GENOMIC DNA]</scope>
    <source>
        <strain evidence="1">Ysfricsl-2016a</strain>
        <tissue evidence="1">Blood</tissue>
    </source>
</reference>
<sequence>MGLTRLKKEDGGPRRNSSTFWEKILRVRTRFQQASGTLNLSMTVFATTLSRLKAAMKMIIFDKIQLKVERGCLLKRPVFIFSQATRGREAPTGNEETSRDQMKHDEKPCWTMSSPDQNTPHPFYVPEFPQMFRKLLTHSALLLACGLQVDSSPDDPLTRSQSS</sequence>
<evidence type="ECO:0000313" key="1">
    <source>
        <dbReference type="EMBL" id="KAF0046764.1"/>
    </source>
</evidence>
<dbReference type="EMBL" id="VEVO01000001">
    <property type="protein sequence ID" value="KAF0046764.1"/>
    <property type="molecule type" value="Genomic_DNA"/>
</dbReference>
<dbReference type="AlphaFoldDB" id="A0A6A4TU79"/>
<organism evidence="1 2">
    <name type="scientific">Scophthalmus maximus</name>
    <name type="common">Turbot</name>
    <name type="synonym">Psetta maxima</name>
    <dbReference type="NCBI Taxonomy" id="52904"/>
    <lineage>
        <taxon>Eukaryota</taxon>
        <taxon>Metazoa</taxon>
        <taxon>Chordata</taxon>
        <taxon>Craniata</taxon>
        <taxon>Vertebrata</taxon>
        <taxon>Euteleostomi</taxon>
        <taxon>Actinopterygii</taxon>
        <taxon>Neopterygii</taxon>
        <taxon>Teleostei</taxon>
        <taxon>Neoteleostei</taxon>
        <taxon>Acanthomorphata</taxon>
        <taxon>Carangaria</taxon>
        <taxon>Pleuronectiformes</taxon>
        <taxon>Pleuronectoidei</taxon>
        <taxon>Scophthalmidae</taxon>
        <taxon>Scophthalmus</taxon>
    </lineage>
</organism>
<gene>
    <name evidence="1" type="ORF">F2P81_000397</name>
</gene>
<protein>
    <submittedName>
        <fullName evidence="1">Uncharacterized protein</fullName>
    </submittedName>
</protein>
<evidence type="ECO:0000313" key="2">
    <source>
        <dbReference type="Proteomes" id="UP000438429"/>
    </source>
</evidence>
<name>A0A6A4TU79_SCOMX</name>